<dbReference type="InterPro" id="IPR013324">
    <property type="entry name" value="RNA_pol_sigma_r3/r4-like"/>
</dbReference>
<keyword evidence="9" id="KW-1185">Reference proteome</keyword>
<comment type="similarity">
    <text evidence="1">Belongs to the sigma-70 factor family. ECF subfamily.</text>
</comment>
<sequence>MNDKLKILVEKANSGDKKSLEKVVIEIKDLVYNLALKMLLIPEEAKDATQEILIKVITHLGTFNYKSQFKTWVYRVATNYLLTHKEKKSLVFSMSFDEYSILIDSCQSDVVHYTQNEGELSLLEEEVKVSCTQGLLMCLNSVDRMVYVLSEILEFDSIEGAKILDITPENFRKKLSRARAKIRNFLNNKCGLVNSNNPCRCSKKIDFLINQDIINPKELRFAQHSKRSIDLISKIKLLEDTVSVYQTVPNFKTPEAIIKEIQKVIHAVNF</sequence>
<keyword evidence="4" id="KW-0238">DNA-binding</keyword>
<proteinExistence type="inferred from homology"/>
<dbReference type="InterPro" id="IPR036388">
    <property type="entry name" value="WH-like_DNA-bd_sf"/>
</dbReference>
<dbReference type="Pfam" id="PF08281">
    <property type="entry name" value="Sigma70_r4_2"/>
    <property type="match status" value="1"/>
</dbReference>
<dbReference type="Proteomes" id="UP001176891">
    <property type="component" value="Unassembled WGS sequence"/>
</dbReference>
<dbReference type="InterPro" id="IPR013325">
    <property type="entry name" value="RNA_pol_sigma_r2"/>
</dbReference>
<organism evidence="8 9">
    <name type="scientific">Flavivirga amylovorans</name>
    <dbReference type="NCBI Taxonomy" id="870486"/>
    <lineage>
        <taxon>Bacteria</taxon>
        <taxon>Pseudomonadati</taxon>
        <taxon>Bacteroidota</taxon>
        <taxon>Flavobacteriia</taxon>
        <taxon>Flavobacteriales</taxon>
        <taxon>Flavobacteriaceae</taxon>
        <taxon>Flavivirga</taxon>
    </lineage>
</organism>
<feature type="domain" description="RNA polymerase sigma factor 70 region 4 type 2" evidence="7">
    <location>
        <begin position="135"/>
        <end position="182"/>
    </location>
</feature>
<feature type="domain" description="RNA polymerase sigma-70 region 2" evidence="6">
    <location>
        <begin position="28"/>
        <end position="88"/>
    </location>
</feature>
<dbReference type="InterPro" id="IPR013249">
    <property type="entry name" value="RNA_pol_sigma70_r4_t2"/>
</dbReference>
<accession>A0ABT8X4Z5</accession>
<evidence type="ECO:0000256" key="1">
    <source>
        <dbReference type="ARBA" id="ARBA00010641"/>
    </source>
</evidence>
<evidence type="ECO:0000256" key="2">
    <source>
        <dbReference type="ARBA" id="ARBA00023015"/>
    </source>
</evidence>
<dbReference type="Gene3D" id="1.10.1740.10">
    <property type="match status" value="1"/>
</dbReference>
<keyword evidence="3" id="KW-0731">Sigma factor</keyword>
<dbReference type="PANTHER" id="PTHR43133">
    <property type="entry name" value="RNA POLYMERASE ECF-TYPE SIGMA FACTO"/>
    <property type="match status" value="1"/>
</dbReference>
<protein>
    <submittedName>
        <fullName evidence="8">RNA polymerase sigma factor</fullName>
    </submittedName>
</protein>
<evidence type="ECO:0000256" key="5">
    <source>
        <dbReference type="ARBA" id="ARBA00023163"/>
    </source>
</evidence>
<dbReference type="InterPro" id="IPR039425">
    <property type="entry name" value="RNA_pol_sigma-70-like"/>
</dbReference>
<gene>
    <name evidence="8" type="ORF">Q4Q39_15150</name>
</gene>
<dbReference type="NCBIfam" id="TIGR02937">
    <property type="entry name" value="sigma70-ECF"/>
    <property type="match status" value="1"/>
</dbReference>
<dbReference type="RefSeq" id="WP_303283399.1">
    <property type="nucleotide sequence ID" value="NZ_BAABCZ010000004.1"/>
</dbReference>
<dbReference type="Gene3D" id="1.10.10.10">
    <property type="entry name" value="Winged helix-like DNA-binding domain superfamily/Winged helix DNA-binding domain"/>
    <property type="match status" value="1"/>
</dbReference>
<comment type="caution">
    <text evidence="8">The sequence shown here is derived from an EMBL/GenBank/DDBJ whole genome shotgun (WGS) entry which is preliminary data.</text>
</comment>
<evidence type="ECO:0000256" key="3">
    <source>
        <dbReference type="ARBA" id="ARBA00023082"/>
    </source>
</evidence>
<keyword evidence="2" id="KW-0805">Transcription regulation</keyword>
<dbReference type="Pfam" id="PF04542">
    <property type="entry name" value="Sigma70_r2"/>
    <property type="match status" value="1"/>
</dbReference>
<dbReference type="SUPFAM" id="SSF88946">
    <property type="entry name" value="Sigma2 domain of RNA polymerase sigma factors"/>
    <property type="match status" value="1"/>
</dbReference>
<evidence type="ECO:0000259" key="7">
    <source>
        <dbReference type="Pfam" id="PF08281"/>
    </source>
</evidence>
<dbReference type="InterPro" id="IPR007627">
    <property type="entry name" value="RNA_pol_sigma70_r2"/>
</dbReference>
<reference evidence="8" key="1">
    <citation type="submission" date="2023-07" db="EMBL/GenBank/DDBJ databases">
        <title>Two novel species in the genus Flavivirga.</title>
        <authorList>
            <person name="Kwon K."/>
        </authorList>
    </citation>
    <scope>NUCLEOTIDE SEQUENCE</scope>
    <source>
        <strain evidence="8">KACC 14157</strain>
    </source>
</reference>
<evidence type="ECO:0000259" key="6">
    <source>
        <dbReference type="Pfam" id="PF04542"/>
    </source>
</evidence>
<dbReference type="InterPro" id="IPR014284">
    <property type="entry name" value="RNA_pol_sigma-70_dom"/>
</dbReference>
<keyword evidence="5" id="KW-0804">Transcription</keyword>
<evidence type="ECO:0000256" key="4">
    <source>
        <dbReference type="ARBA" id="ARBA00023125"/>
    </source>
</evidence>
<dbReference type="EMBL" id="JAUOEM010000005">
    <property type="protein sequence ID" value="MDO5988748.1"/>
    <property type="molecule type" value="Genomic_DNA"/>
</dbReference>
<evidence type="ECO:0000313" key="8">
    <source>
        <dbReference type="EMBL" id="MDO5988748.1"/>
    </source>
</evidence>
<dbReference type="PANTHER" id="PTHR43133:SF8">
    <property type="entry name" value="RNA POLYMERASE SIGMA FACTOR HI_1459-RELATED"/>
    <property type="match status" value="1"/>
</dbReference>
<dbReference type="SUPFAM" id="SSF88659">
    <property type="entry name" value="Sigma3 and sigma4 domains of RNA polymerase sigma factors"/>
    <property type="match status" value="1"/>
</dbReference>
<evidence type="ECO:0000313" key="9">
    <source>
        <dbReference type="Proteomes" id="UP001176891"/>
    </source>
</evidence>
<name>A0ABT8X4Z5_9FLAO</name>